<dbReference type="InterPro" id="IPR022890">
    <property type="entry name" value="Fd--NADP_Rdtase_type_2"/>
</dbReference>
<dbReference type="InterPro" id="IPR023753">
    <property type="entry name" value="FAD/NAD-binding_dom"/>
</dbReference>
<evidence type="ECO:0000313" key="8">
    <source>
        <dbReference type="Proteomes" id="UP000325292"/>
    </source>
</evidence>
<protein>
    <recommendedName>
        <fullName evidence="5">Ferredoxin--NADP reductase</fullName>
        <shortName evidence="5">FNR</shortName>
        <shortName evidence="5">Fd-NADP(+) reductase</shortName>
        <ecNumber evidence="5">1.18.1.2</ecNumber>
    </recommendedName>
</protein>
<dbReference type="SUPFAM" id="SSF51905">
    <property type="entry name" value="FAD/NAD(P)-binding domain"/>
    <property type="match status" value="1"/>
</dbReference>
<evidence type="ECO:0000256" key="2">
    <source>
        <dbReference type="ARBA" id="ARBA00022827"/>
    </source>
</evidence>
<feature type="binding site" evidence="5">
    <location>
        <position position="121"/>
    </location>
    <ligand>
        <name>FAD</name>
        <dbReference type="ChEBI" id="CHEBI:57692"/>
    </ligand>
</feature>
<feature type="binding site" evidence="5">
    <location>
        <position position="35"/>
    </location>
    <ligand>
        <name>FAD</name>
        <dbReference type="ChEBI" id="CHEBI:57692"/>
    </ligand>
</feature>
<feature type="binding site" evidence="5">
    <location>
        <position position="88"/>
    </location>
    <ligand>
        <name>FAD</name>
        <dbReference type="ChEBI" id="CHEBI:57692"/>
    </ligand>
</feature>
<evidence type="ECO:0000256" key="4">
    <source>
        <dbReference type="ARBA" id="ARBA00023002"/>
    </source>
</evidence>
<sequence length="324" mass="34923">MAESSAEVLIVGGGPTGLYALYLTGLHHLNTILLERLPRLGGQLDHLYPDKPIYDVGGFPMITGHNLVEALKQQALQYPSRVLLNTTAQSLTAEGGLWHIETDHGPVSGRTVIITAGIGEFIPRRFNVDAIDRFEGHGLYYVVNTLEDFRGHDVLVVGGGDSAADWAMAVAQVARQVWMIHRRDTFQCHADSLAKLQALPNVTLLPRHELVAIEGSSGGIDSVSLRDNQTQTQASLALSRVIVAIGLLPGTQIFQRWNLQGNGTEIHVNSAMHTNLPGVFAAGDIVSYPGKVKLISAGFGEAATAVESARHYLRTASTVELTNL</sequence>
<dbReference type="PANTHER" id="PTHR48105">
    <property type="entry name" value="THIOREDOXIN REDUCTASE 1-RELATED-RELATED"/>
    <property type="match status" value="1"/>
</dbReference>
<dbReference type="Pfam" id="PF07992">
    <property type="entry name" value="Pyr_redox_2"/>
    <property type="match status" value="1"/>
</dbReference>
<evidence type="ECO:0000313" key="7">
    <source>
        <dbReference type="EMBL" id="AUW93301.1"/>
    </source>
</evidence>
<evidence type="ECO:0000256" key="3">
    <source>
        <dbReference type="ARBA" id="ARBA00022857"/>
    </source>
</evidence>
<accession>A0ABN5GY55</accession>
<name>A0ABN5GY55_9FIRM</name>
<keyword evidence="1 5" id="KW-0285">Flavoprotein</keyword>
<feature type="binding site" evidence="5">
    <location>
        <position position="284"/>
    </location>
    <ligand>
        <name>FAD</name>
        <dbReference type="ChEBI" id="CHEBI:57692"/>
    </ligand>
</feature>
<keyword evidence="3 5" id="KW-0521">NADP</keyword>
<dbReference type="Gene3D" id="3.50.50.60">
    <property type="entry name" value="FAD/NAD(P)-binding domain"/>
    <property type="match status" value="2"/>
</dbReference>
<evidence type="ECO:0000256" key="5">
    <source>
        <dbReference type="HAMAP-Rule" id="MF_01685"/>
    </source>
</evidence>
<comment type="catalytic activity">
    <reaction evidence="5">
        <text>2 reduced [2Fe-2S]-[ferredoxin] + NADP(+) + H(+) = 2 oxidized [2Fe-2S]-[ferredoxin] + NADPH</text>
        <dbReference type="Rhea" id="RHEA:20125"/>
        <dbReference type="Rhea" id="RHEA-COMP:10000"/>
        <dbReference type="Rhea" id="RHEA-COMP:10001"/>
        <dbReference type="ChEBI" id="CHEBI:15378"/>
        <dbReference type="ChEBI" id="CHEBI:33737"/>
        <dbReference type="ChEBI" id="CHEBI:33738"/>
        <dbReference type="ChEBI" id="CHEBI:57783"/>
        <dbReference type="ChEBI" id="CHEBI:58349"/>
        <dbReference type="EC" id="1.18.1.2"/>
    </reaction>
</comment>
<dbReference type="HAMAP" id="MF_01685">
    <property type="entry name" value="FENR2"/>
    <property type="match status" value="1"/>
</dbReference>
<keyword evidence="8" id="KW-1185">Reference proteome</keyword>
<dbReference type="PRINTS" id="PR00469">
    <property type="entry name" value="PNDRDTASEII"/>
</dbReference>
<gene>
    <name evidence="7" type="ORF">BXT84_04480</name>
</gene>
<dbReference type="InterPro" id="IPR050097">
    <property type="entry name" value="Ferredoxin-NADP_redctase_2"/>
</dbReference>
<organism evidence="7 8">
    <name type="scientific">Sulfobacillus thermotolerans</name>
    <dbReference type="NCBI Taxonomy" id="338644"/>
    <lineage>
        <taxon>Bacteria</taxon>
        <taxon>Bacillati</taxon>
        <taxon>Bacillota</taxon>
        <taxon>Clostridia</taxon>
        <taxon>Eubacteriales</taxon>
        <taxon>Clostridiales Family XVII. Incertae Sedis</taxon>
        <taxon>Sulfobacillus</taxon>
    </lineage>
</organism>
<dbReference type="EC" id="1.18.1.2" evidence="5"/>
<feature type="binding site" evidence="5">
    <location>
        <position position="16"/>
    </location>
    <ligand>
        <name>FAD</name>
        <dbReference type="ChEBI" id="CHEBI:57692"/>
    </ligand>
</feature>
<feature type="binding site" evidence="5">
    <location>
        <position position="48"/>
    </location>
    <ligand>
        <name>FAD</name>
        <dbReference type="ChEBI" id="CHEBI:57692"/>
    </ligand>
</feature>
<keyword evidence="2 5" id="KW-0274">FAD</keyword>
<dbReference type="PRINTS" id="PR00368">
    <property type="entry name" value="FADPNR"/>
</dbReference>
<evidence type="ECO:0000256" key="1">
    <source>
        <dbReference type="ARBA" id="ARBA00022630"/>
    </source>
</evidence>
<feature type="domain" description="FAD/NAD(P)-binding" evidence="6">
    <location>
        <begin position="7"/>
        <end position="296"/>
    </location>
</feature>
<comment type="caution">
    <text evidence="5">Lacks conserved residue(s) required for the propagation of feature annotation.</text>
</comment>
<reference evidence="7 8" key="1">
    <citation type="journal article" date="2019" name="Sci. Rep.">
        <title>Sulfobacillus thermotolerans: new insights into resistance and metabolic capacities of acidophilic chemolithotrophs.</title>
        <authorList>
            <person name="Panyushkina A.E."/>
            <person name="Babenko V.V."/>
            <person name="Nikitina A.S."/>
            <person name="Selezneva O.V."/>
            <person name="Tsaplina I.A."/>
            <person name="Letarova M.A."/>
            <person name="Kostryukova E.S."/>
            <person name="Letarov A.V."/>
        </authorList>
    </citation>
    <scope>NUCLEOTIDE SEQUENCE [LARGE SCALE GENOMIC DNA]</scope>
    <source>
        <strain evidence="7 8">Kr1</strain>
    </source>
</reference>
<comment type="cofactor">
    <cofactor evidence="5">
        <name>FAD</name>
        <dbReference type="ChEBI" id="CHEBI:57692"/>
    </cofactor>
    <text evidence="5">Binds 1 FAD per subunit.</text>
</comment>
<dbReference type="Proteomes" id="UP000325292">
    <property type="component" value="Chromosome"/>
</dbReference>
<feature type="binding site" evidence="5">
    <location>
        <position position="43"/>
    </location>
    <ligand>
        <name>FAD</name>
        <dbReference type="ChEBI" id="CHEBI:57692"/>
    </ligand>
</feature>
<dbReference type="EMBL" id="CP019454">
    <property type="protein sequence ID" value="AUW93301.1"/>
    <property type="molecule type" value="Genomic_DNA"/>
</dbReference>
<proteinExistence type="inferred from homology"/>
<evidence type="ECO:0000259" key="6">
    <source>
        <dbReference type="Pfam" id="PF07992"/>
    </source>
</evidence>
<comment type="subunit">
    <text evidence="5">Homodimer.</text>
</comment>
<keyword evidence="4 5" id="KW-0560">Oxidoreductase</keyword>
<comment type="similarity">
    <text evidence="5">Belongs to the ferredoxin--NADP reductase type 2 family.</text>
</comment>
<dbReference type="InterPro" id="IPR036188">
    <property type="entry name" value="FAD/NAD-bd_sf"/>
</dbReference>